<dbReference type="Pfam" id="PF03729">
    <property type="entry name" value="DUF308"/>
    <property type="match status" value="2"/>
</dbReference>
<evidence type="ECO:0008006" key="4">
    <source>
        <dbReference type="Google" id="ProtNLM"/>
    </source>
</evidence>
<keyword evidence="1" id="KW-0472">Membrane</keyword>
<reference evidence="2 3" key="1">
    <citation type="submission" date="2016-12" db="EMBL/GenBank/DDBJ databases">
        <title>The draft genome sequence of Actinophytocola xinjiangensis.</title>
        <authorList>
            <person name="Wang W."/>
            <person name="Yuan L."/>
        </authorList>
    </citation>
    <scope>NUCLEOTIDE SEQUENCE [LARGE SCALE GENOMIC DNA]</scope>
    <source>
        <strain evidence="2 3">CGMCC 4.4663</strain>
    </source>
</reference>
<feature type="transmembrane region" description="Helical" evidence="1">
    <location>
        <begin position="57"/>
        <end position="78"/>
    </location>
</feature>
<comment type="caution">
    <text evidence="2">The sequence shown here is derived from an EMBL/GenBank/DDBJ whole genome shotgun (WGS) entry which is preliminary data.</text>
</comment>
<proteinExistence type="predicted"/>
<keyword evidence="1" id="KW-1133">Transmembrane helix</keyword>
<accession>A0A7Z0WE53</accession>
<feature type="transmembrane region" description="Helical" evidence="1">
    <location>
        <begin position="117"/>
        <end position="138"/>
    </location>
</feature>
<dbReference type="GO" id="GO:0005886">
    <property type="term" value="C:plasma membrane"/>
    <property type="evidence" value="ECO:0007669"/>
    <property type="project" value="TreeGrafter"/>
</dbReference>
<evidence type="ECO:0000256" key="1">
    <source>
        <dbReference type="SAM" id="Phobius"/>
    </source>
</evidence>
<name>A0A7Z0WE53_9PSEU</name>
<dbReference type="AlphaFoldDB" id="A0A7Z0WE53"/>
<keyword evidence="3" id="KW-1185">Reference proteome</keyword>
<evidence type="ECO:0000313" key="2">
    <source>
        <dbReference type="EMBL" id="OLF05160.1"/>
    </source>
</evidence>
<feature type="transmembrane region" description="Helical" evidence="1">
    <location>
        <begin position="145"/>
        <end position="163"/>
    </location>
</feature>
<feature type="transmembrane region" description="Helical" evidence="1">
    <location>
        <begin position="169"/>
        <end position="189"/>
    </location>
</feature>
<keyword evidence="1" id="KW-0812">Transmembrane</keyword>
<protein>
    <recommendedName>
        <fullName evidence="4">Acid-resistance membrane protein</fullName>
    </recommendedName>
</protein>
<sequence length="196" mass="19658">MTESPGFSAGALPRSSAGAAARWNRTQAAHRTPKMVNGVLSVLVGIAMLVWPNASLVVVAVLIAITLAVNGIVQILVAVTGHDATGGRRLLGGVLGALSLLAGALCLRAPLQTLALLAVLIGSWWIVTGVLTLVGALANDGGRRGWSAFGGAVALVAGLVVLLQPGMSLRTLAVTVGIALVVIGVLICLDAARAPV</sequence>
<dbReference type="Proteomes" id="UP000185696">
    <property type="component" value="Unassembled WGS sequence"/>
</dbReference>
<organism evidence="2 3">
    <name type="scientific">Actinophytocola xinjiangensis</name>
    <dbReference type="NCBI Taxonomy" id="485602"/>
    <lineage>
        <taxon>Bacteria</taxon>
        <taxon>Bacillati</taxon>
        <taxon>Actinomycetota</taxon>
        <taxon>Actinomycetes</taxon>
        <taxon>Pseudonocardiales</taxon>
        <taxon>Pseudonocardiaceae</taxon>
    </lineage>
</organism>
<gene>
    <name evidence="2" type="ORF">BLA60_37200</name>
</gene>
<dbReference type="RefSeq" id="WP_075137782.1">
    <property type="nucleotide sequence ID" value="NZ_MSIF01000032.1"/>
</dbReference>
<dbReference type="EMBL" id="MSIF01000032">
    <property type="protein sequence ID" value="OLF05160.1"/>
    <property type="molecule type" value="Genomic_DNA"/>
</dbReference>
<evidence type="ECO:0000313" key="3">
    <source>
        <dbReference type="Proteomes" id="UP000185696"/>
    </source>
</evidence>
<feature type="transmembrane region" description="Helical" evidence="1">
    <location>
        <begin position="90"/>
        <end position="111"/>
    </location>
</feature>
<dbReference type="InterPro" id="IPR052712">
    <property type="entry name" value="Acid_resist_chaperone_HdeD"/>
</dbReference>
<dbReference type="PANTHER" id="PTHR34989:SF1">
    <property type="entry name" value="PROTEIN HDED"/>
    <property type="match status" value="1"/>
</dbReference>
<dbReference type="PANTHER" id="PTHR34989">
    <property type="entry name" value="PROTEIN HDED"/>
    <property type="match status" value="1"/>
</dbReference>
<dbReference type="InterPro" id="IPR005325">
    <property type="entry name" value="DUF308_memb"/>
</dbReference>
<feature type="transmembrane region" description="Helical" evidence="1">
    <location>
        <begin position="35"/>
        <end position="51"/>
    </location>
</feature>